<evidence type="ECO:0000256" key="6">
    <source>
        <dbReference type="ARBA" id="ARBA00023002"/>
    </source>
</evidence>
<dbReference type="EC" id="1.17.4.1" evidence="2 10"/>
<gene>
    <name evidence="12" type="ORF">HLVA_04230</name>
</gene>
<dbReference type="CDD" id="cd01679">
    <property type="entry name" value="RNR_I"/>
    <property type="match status" value="1"/>
</dbReference>
<keyword evidence="13" id="KW-1185">Reference proteome</keyword>
<comment type="catalytic activity">
    <reaction evidence="8 10">
        <text>a 2'-deoxyribonucleoside 5'-diphosphate + [thioredoxin]-disulfide + H2O = a ribonucleoside 5'-diphosphate + [thioredoxin]-dithiol</text>
        <dbReference type="Rhea" id="RHEA:23252"/>
        <dbReference type="Rhea" id="RHEA-COMP:10698"/>
        <dbReference type="Rhea" id="RHEA-COMP:10700"/>
        <dbReference type="ChEBI" id="CHEBI:15377"/>
        <dbReference type="ChEBI" id="CHEBI:29950"/>
        <dbReference type="ChEBI" id="CHEBI:50058"/>
        <dbReference type="ChEBI" id="CHEBI:57930"/>
        <dbReference type="ChEBI" id="CHEBI:73316"/>
        <dbReference type="EC" id="1.17.4.1"/>
    </reaction>
</comment>
<dbReference type="Pfam" id="PF00317">
    <property type="entry name" value="Ribonuc_red_lgN"/>
    <property type="match status" value="1"/>
</dbReference>
<evidence type="ECO:0000256" key="9">
    <source>
        <dbReference type="PROSITE-ProRule" id="PRU00492"/>
    </source>
</evidence>
<dbReference type="Pfam" id="PF02867">
    <property type="entry name" value="Ribonuc_red_lgC"/>
    <property type="match status" value="1"/>
</dbReference>
<evidence type="ECO:0000256" key="1">
    <source>
        <dbReference type="ARBA" id="ARBA00010406"/>
    </source>
</evidence>
<evidence type="ECO:0000256" key="10">
    <source>
        <dbReference type="RuleBase" id="RU003410"/>
    </source>
</evidence>
<dbReference type="PRINTS" id="PR01183">
    <property type="entry name" value="RIBORDTASEM1"/>
</dbReference>
<evidence type="ECO:0000313" key="13">
    <source>
        <dbReference type="Proteomes" id="UP001321582"/>
    </source>
</evidence>
<evidence type="ECO:0000256" key="3">
    <source>
        <dbReference type="ARBA" id="ARBA00022533"/>
    </source>
</evidence>
<dbReference type="EMBL" id="AP027059">
    <property type="protein sequence ID" value="BDU49854.1"/>
    <property type="molecule type" value="Genomic_DNA"/>
</dbReference>
<dbReference type="NCBIfam" id="TIGR02506">
    <property type="entry name" value="NrdE_NrdA"/>
    <property type="match status" value="1"/>
</dbReference>
<dbReference type="GO" id="GO:0009263">
    <property type="term" value="P:deoxyribonucleotide biosynthetic process"/>
    <property type="evidence" value="ECO:0007669"/>
    <property type="project" value="UniProtKB-KW"/>
</dbReference>
<keyword evidence="7 10" id="KW-0215">Deoxyribonucleotide synthesis</keyword>
<evidence type="ECO:0000259" key="11">
    <source>
        <dbReference type="PROSITE" id="PS51161"/>
    </source>
</evidence>
<dbReference type="Gene3D" id="3.20.70.20">
    <property type="match status" value="1"/>
</dbReference>
<keyword evidence="5 9" id="KW-0067">ATP-binding</keyword>
<dbReference type="GO" id="GO:0005971">
    <property type="term" value="C:ribonucleoside-diphosphate reductase complex"/>
    <property type="evidence" value="ECO:0007669"/>
    <property type="project" value="TreeGrafter"/>
</dbReference>
<evidence type="ECO:0000256" key="5">
    <source>
        <dbReference type="ARBA" id="ARBA00022840"/>
    </source>
</evidence>
<evidence type="ECO:0000313" key="12">
    <source>
        <dbReference type="EMBL" id="BDU49854.1"/>
    </source>
</evidence>
<dbReference type="KEGG" id="haby:HLVA_04230"/>
<keyword evidence="3" id="KW-0021">Allosteric enzyme</keyword>
<dbReference type="AlphaFoldDB" id="A0AAU9DS76"/>
<dbReference type="Pfam" id="PF03477">
    <property type="entry name" value="ATP-cone"/>
    <property type="match status" value="1"/>
</dbReference>
<dbReference type="InterPro" id="IPR008926">
    <property type="entry name" value="RNR_R1-su_N"/>
</dbReference>
<organism evidence="12 13">
    <name type="scientific">Haliovirga abyssi</name>
    <dbReference type="NCBI Taxonomy" id="2996794"/>
    <lineage>
        <taxon>Bacteria</taxon>
        <taxon>Fusobacteriati</taxon>
        <taxon>Fusobacteriota</taxon>
        <taxon>Fusobacteriia</taxon>
        <taxon>Fusobacteriales</taxon>
        <taxon>Haliovirgaceae</taxon>
        <taxon>Haliovirga</taxon>
    </lineage>
</organism>
<accession>A0AAU9DS76</accession>
<dbReference type="SUPFAM" id="SSF48168">
    <property type="entry name" value="R1 subunit of ribonucleotide reductase, N-terminal domain"/>
    <property type="match status" value="1"/>
</dbReference>
<evidence type="ECO:0000256" key="8">
    <source>
        <dbReference type="ARBA" id="ARBA00047754"/>
    </source>
</evidence>
<dbReference type="InterPro" id="IPR005144">
    <property type="entry name" value="ATP-cone_dom"/>
</dbReference>
<dbReference type="GO" id="GO:0005524">
    <property type="term" value="F:ATP binding"/>
    <property type="evidence" value="ECO:0007669"/>
    <property type="project" value="UniProtKB-UniRule"/>
</dbReference>
<dbReference type="InterPro" id="IPR000788">
    <property type="entry name" value="RNR_lg_C"/>
</dbReference>
<evidence type="ECO:0000256" key="4">
    <source>
        <dbReference type="ARBA" id="ARBA00022741"/>
    </source>
</evidence>
<name>A0AAU9DS76_9FUSO</name>
<dbReference type="PROSITE" id="PS00089">
    <property type="entry name" value="RIBORED_LARGE"/>
    <property type="match status" value="1"/>
</dbReference>
<evidence type="ECO:0000256" key="2">
    <source>
        <dbReference type="ARBA" id="ARBA00012274"/>
    </source>
</evidence>
<comment type="similarity">
    <text evidence="1 10">Belongs to the ribonucleoside diphosphate reductase large chain family.</text>
</comment>
<dbReference type="GO" id="GO:0004748">
    <property type="term" value="F:ribonucleoside-diphosphate reductase activity, thioredoxin disulfide as acceptor"/>
    <property type="evidence" value="ECO:0007669"/>
    <property type="project" value="UniProtKB-EC"/>
</dbReference>
<feature type="domain" description="ATP-cone" evidence="11">
    <location>
        <begin position="1"/>
        <end position="91"/>
    </location>
</feature>
<comment type="function">
    <text evidence="10">Provides the precursors necessary for DNA synthesis. Catalyzes the biosynthesis of deoxyribonucleotides from the corresponding ribonucleotides.</text>
</comment>
<dbReference type="RefSeq" id="WP_307904796.1">
    <property type="nucleotide sequence ID" value="NZ_AP027059.1"/>
</dbReference>
<evidence type="ECO:0000256" key="7">
    <source>
        <dbReference type="ARBA" id="ARBA00023116"/>
    </source>
</evidence>
<dbReference type="Proteomes" id="UP001321582">
    <property type="component" value="Chromosome"/>
</dbReference>
<sequence>MNVLNRSNIESQIDIKEIRKALKWACDGFEDINYLEIESQVNSIYHDKITTKEIQKSLIDISLNLTSIEMPKWRIVAARLLIWELYKEIQHQRKNDFFGYGNYYEFVKNSVERGFYDSKIMKIYTKEELETAGTFINPKYDLDFDYAGANMMINRYIIFDEDKPFEMPQELFLTVSLFIASVEKKENRLNLAKQVYNSIAGRKISLATPILINLRKNSGNLSSCFVTAIDDSLDSIFYNINSIAQISKNGGGVGVNLSRIRAKGSSIKKTPNASGGVVPWIKIINDTAVAVNQLGKRAGAVTPAIDIWHLDVEDFLDLQTENGDQRKKAYDIFPQLVVSDLFLKRVEKNEDWTLFDPHEVKTKTKIDLSILWGDKFEKAYINLEKNSELKLTKKISSKGFMKKIMKTMIETGMPYLFFKDRVNELNPNKHDGMVGSGNLCQESFSNFRPTEIKNISLNGDKIVQESKSGLIHTCNLVSLNLANIDNDDILKSSAKLAVRILDNTIDLTFSPIEESNLHNNIYRTIGVGAMGLADYLALKKSPYEKSQHIIDEIFEKIAYNVLEGSLELAKERGKYQKFDGSEWSKGILFGKDEKWFIENSDFSDKWVELIKDIKKYGIRNGQLIAIAPNTSSALIQGCTPSVLPIYSKFYIDKNSKGTVPICPPYIKENFWFYKENKNMDPKNVVKIISGIQKWVDQGISMELLFNLNLDIKAKDIYDTIMTAWKTGCKTIYYTRTIQKNGNISEKNECVSCAN</sequence>
<dbReference type="InterPro" id="IPR013346">
    <property type="entry name" value="NrdE_NrdA_C"/>
</dbReference>
<dbReference type="InterPro" id="IPR013509">
    <property type="entry name" value="RNR_lsu_N"/>
</dbReference>
<dbReference type="PROSITE" id="PS51161">
    <property type="entry name" value="ATP_CONE"/>
    <property type="match status" value="1"/>
</dbReference>
<dbReference type="InterPro" id="IPR039718">
    <property type="entry name" value="Rrm1"/>
</dbReference>
<keyword evidence="6 10" id="KW-0560">Oxidoreductase</keyword>
<proteinExistence type="inferred from homology"/>
<keyword evidence="4 9" id="KW-0547">Nucleotide-binding</keyword>
<protein>
    <recommendedName>
        <fullName evidence="2 10">Ribonucleoside-diphosphate reductase</fullName>
        <ecNumber evidence="2 10">1.17.4.1</ecNumber>
    </recommendedName>
</protein>
<dbReference type="PANTHER" id="PTHR11573:SF6">
    <property type="entry name" value="RIBONUCLEOSIDE-DIPHOSPHATE REDUCTASE LARGE SUBUNIT"/>
    <property type="match status" value="1"/>
</dbReference>
<dbReference type="PANTHER" id="PTHR11573">
    <property type="entry name" value="RIBONUCLEOSIDE-DIPHOSPHATE REDUCTASE LARGE CHAIN"/>
    <property type="match status" value="1"/>
</dbReference>
<dbReference type="SUPFAM" id="SSF51998">
    <property type="entry name" value="PFL-like glycyl radical enzymes"/>
    <property type="match status" value="1"/>
</dbReference>
<reference evidence="12 13" key="1">
    <citation type="submission" date="2022-11" db="EMBL/GenBank/DDBJ databases">
        <title>Haliovirga abyssi gen. nov., sp. nov., a mesophilic fermentative bacterium isolated from the Iheya North hydrothermal field and the proposal of Haliovirgaceae fam. nov.</title>
        <authorList>
            <person name="Miyazaki U."/>
            <person name="Tame A."/>
            <person name="Miyazaki J."/>
            <person name="Takai K."/>
            <person name="Sawayama S."/>
            <person name="Kitajima M."/>
            <person name="Okamoto A."/>
            <person name="Nakagawa S."/>
        </authorList>
    </citation>
    <scope>NUCLEOTIDE SEQUENCE [LARGE SCALE GENOMIC DNA]</scope>
    <source>
        <strain evidence="12 13">IC12</strain>
    </source>
</reference>